<gene>
    <name evidence="2" type="ORF">F7O97_00270</name>
</gene>
<dbReference type="Pfam" id="PF20296">
    <property type="entry name" value="MTaX1"/>
    <property type="match status" value="1"/>
</dbReference>
<dbReference type="AlphaFoldDB" id="A0A643J4Q6"/>
<evidence type="ECO:0000313" key="2">
    <source>
        <dbReference type="EMBL" id="KAB0768496.1"/>
    </source>
</evidence>
<comment type="caution">
    <text evidence="2">The sequence shown here is derived from an EMBL/GenBank/DDBJ whole genome shotgun (WGS) entry which is preliminary data.</text>
</comment>
<name>A0A643J4Q6_PSEAI</name>
<organism evidence="2">
    <name type="scientific">Pseudomonas aeruginosa</name>
    <dbReference type="NCBI Taxonomy" id="287"/>
    <lineage>
        <taxon>Bacteria</taxon>
        <taxon>Pseudomonadati</taxon>
        <taxon>Pseudomonadota</taxon>
        <taxon>Gammaproteobacteria</taxon>
        <taxon>Pseudomonadales</taxon>
        <taxon>Pseudomonadaceae</taxon>
        <taxon>Pseudomonas</taxon>
    </lineage>
</organism>
<protein>
    <recommendedName>
        <fullName evidence="1">Methylase-associated X1 domain-containing protein</fullName>
    </recommendedName>
</protein>
<evidence type="ECO:0000259" key="1">
    <source>
        <dbReference type="Pfam" id="PF20296"/>
    </source>
</evidence>
<reference evidence="2" key="1">
    <citation type="submission" date="2019-09" db="EMBL/GenBank/DDBJ databases">
        <title>Whole genome sequence analysis of bacterial isolates in patients.</title>
        <authorList>
            <person name="Jeong K.C."/>
        </authorList>
    </citation>
    <scope>NUCLEOTIDE SEQUENCE</scope>
    <source>
        <strain evidence="2">KCJ3K105</strain>
    </source>
</reference>
<dbReference type="InterPro" id="IPR046894">
    <property type="entry name" value="MTaX1"/>
</dbReference>
<proteinExistence type="predicted"/>
<accession>A0A643J4Q6</accession>
<feature type="domain" description="Methylase-associated X1" evidence="1">
    <location>
        <begin position="59"/>
        <end position="179"/>
    </location>
</feature>
<dbReference type="RefSeq" id="WP_134281418.1">
    <property type="nucleotide sequence ID" value="NZ_JACYEF010000002.1"/>
</dbReference>
<sequence>MAGFEYKKWSVQRSAKQPLLDFIVEGLKAAHCTILSASDPSHAPFLVTYETPLGERQGVLVYAFFANSKVTKNRPLDEHRFQIKYGGDPKALLPIEQDPTRLLTTIFVGIDPERRIMVGADPVLHDGTKMFISLEFKRSHAEQIARTGWHAWERESSRPEIDAVEVLVGVQQQNVLEYIRFERMALGLDAGHRQLLAEHLLGNPMLTAATTAPHALTSELMMPANAVLDLIQSASRLKMAVRGWVAEHHLEQFLQGVPGVKDCRRLDGEGEPDIELRFKDSPPLLIECKNVLRVTNKDGLPRVDFQRTRASKADPCSRYYRPTDFHVLAACLHAVTEKWEYRFVSTMNLPEHQKCPGRIHSNLRVDTGWRENPADVFTAFA</sequence>
<dbReference type="EMBL" id="VZIV01000001">
    <property type="protein sequence ID" value="KAB0768496.1"/>
    <property type="molecule type" value="Genomic_DNA"/>
</dbReference>